<evidence type="ECO:0000256" key="4">
    <source>
        <dbReference type="PROSITE-ProRule" id="PRU10040"/>
    </source>
</evidence>
<dbReference type="InterPro" id="IPR018040">
    <property type="entry name" value="Pectinesterase_Tyr_AS"/>
</dbReference>
<organism evidence="7 8">
    <name type="scientific">Mucilaginibacter mali</name>
    <dbReference type="NCBI Taxonomy" id="2740462"/>
    <lineage>
        <taxon>Bacteria</taxon>
        <taxon>Pseudomonadati</taxon>
        <taxon>Bacteroidota</taxon>
        <taxon>Sphingobacteriia</taxon>
        <taxon>Sphingobacteriales</taxon>
        <taxon>Sphingobacteriaceae</taxon>
        <taxon>Mucilaginibacter</taxon>
    </lineage>
</organism>
<dbReference type="UniPathway" id="UPA00545">
    <property type="reaction ID" value="UER00823"/>
</dbReference>
<reference evidence="7 8" key="1">
    <citation type="submission" date="2020-05" db="EMBL/GenBank/DDBJ databases">
        <title>Mucilaginibacter mali sp. nov.</title>
        <authorList>
            <person name="Kim H.S."/>
            <person name="Lee K.C."/>
            <person name="Suh M.K."/>
            <person name="Kim J.-S."/>
            <person name="Han K.-I."/>
            <person name="Eom M.K."/>
            <person name="Shin Y.K."/>
            <person name="Lee J.-S."/>
        </authorList>
    </citation>
    <scope>NUCLEOTIDE SEQUENCE [LARGE SCALE GENOMIC DNA]</scope>
    <source>
        <strain evidence="7 8">G2-14</strain>
    </source>
</reference>
<evidence type="ECO:0000256" key="5">
    <source>
        <dbReference type="RuleBase" id="RU000589"/>
    </source>
</evidence>
<evidence type="ECO:0000256" key="1">
    <source>
        <dbReference type="ARBA" id="ARBA00008891"/>
    </source>
</evidence>
<accession>A0A7D4TSR9</accession>
<dbReference type="Pfam" id="PF01095">
    <property type="entry name" value="Pectinesterase"/>
    <property type="match status" value="1"/>
</dbReference>
<keyword evidence="2 5" id="KW-0378">Hydrolase</keyword>
<keyword evidence="3 5" id="KW-0063">Aspartyl esterase</keyword>
<dbReference type="Gene3D" id="2.160.20.10">
    <property type="entry name" value="Single-stranded right-handed beta-helix, Pectin lyase-like"/>
    <property type="match status" value="1"/>
</dbReference>
<evidence type="ECO:0000313" key="7">
    <source>
        <dbReference type="EMBL" id="QKJ28555.1"/>
    </source>
</evidence>
<gene>
    <name evidence="7" type="ORF">HQ865_01870</name>
</gene>
<feature type="domain" description="Pectinesterase catalytic" evidence="6">
    <location>
        <begin position="23"/>
        <end position="304"/>
    </location>
</feature>
<comment type="pathway">
    <text evidence="5">Glycan metabolism; pectin degradation; 2-dehydro-3-deoxy-D-gluconate from pectin: step 1/5.</text>
</comment>
<dbReference type="GO" id="GO:0030599">
    <property type="term" value="F:pectinesterase activity"/>
    <property type="evidence" value="ECO:0007669"/>
    <property type="project" value="UniProtKB-UniRule"/>
</dbReference>
<dbReference type="PROSITE" id="PS00503">
    <property type="entry name" value="PECTINESTERASE_2"/>
    <property type="match status" value="1"/>
</dbReference>
<dbReference type="InterPro" id="IPR012334">
    <property type="entry name" value="Pectin_lyas_fold"/>
</dbReference>
<dbReference type="AlphaFoldDB" id="A0A7D4TSR9"/>
<dbReference type="GO" id="GO:0045490">
    <property type="term" value="P:pectin catabolic process"/>
    <property type="evidence" value="ECO:0007669"/>
    <property type="project" value="UniProtKB-UniRule"/>
</dbReference>
<dbReference type="PANTHER" id="PTHR31321">
    <property type="entry name" value="ACYL-COA THIOESTER HYDROLASE YBHC-RELATED"/>
    <property type="match status" value="1"/>
</dbReference>
<evidence type="ECO:0000313" key="8">
    <source>
        <dbReference type="Proteomes" id="UP000505355"/>
    </source>
</evidence>
<dbReference type="EMBL" id="CP054139">
    <property type="protein sequence ID" value="QKJ28555.1"/>
    <property type="molecule type" value="Genomic_DNA"/>
</dbReference>
<sequence>MKKTLIPLLLCACAINTIAQKKIIVSPDGSGNYKTVQEAFNAVPLNNKKPVIIFVKNGTYREKLHLDSTKNFVELIGESRFNTTLIYDDHTGKTAPDGKVISTPTSYSFLIKADNFKAHDITFTNDAGFTAGQAVAVECQGDKAVFYNCRFTGNQDILFLNSAKSRQYYKDCYIEGTTDFIFGAATAWFENCHIHSKKNSHVTAASTPQDHLYGFVFNDCTLTGDSTLHMVSLGRPWRPYAWVVYMHCYIGQQIKAEGWSNWNQTESYKTARYAEFENYGPGASAKGRVNWARQLTATDAAKITLANVFPGWDPLAELR</sequence>
<evidence type="ECO:0000259" key="6">
    <source>
        <dbReference type="Pfam" id="PF01095"/>
    </source>
</evidence>
<feature type="active site" evidence="4">
    <location>
        <position position="179"/>
    </location>
</feature>
<dbReference type="GO" id="GO:0042545">
    <property type="term" value="P:cell wall modification"/>
    <property type="evidence" value="ECO:0007669"/>
    <property type="project" value="UniProtKB-UniRule"/>
</dbReference>
<evidence type="ECO:0000256" key="2">
    <source>
        <dbReference type="ARBA" id="ARBA00022801"/>
    </source>
</evidence>
<dbReference type="RefSeq" id="WP_173413257.1">
    <property type="nucleotide sequence ID" value="NZ_CP054139.1"/>
</dbReference>
<comment type="similarity">
    <text evidence="1">Belongs to the pectinesterase family.</text>
</comment>
<name>A0A7D4TSR9_9SPHI</name>
<keyword evidence="8" id="KW-1185">Reference proteome</keyword>
<dbReference type="EC" id="3.1.1.11" evidence="5"/>
<dbReference type="InterPro" id="IPR033131">
    <property type="entry name" value="Pectinesterase_Asp_AS"/>
</dbReference>
<evidence type="ECO:0000256" key="3">
    <source>
        <dbReference type="ARBA" id="ARBA00023085"/>
    </source>
</evidence>
<dbReference type="GO" id="GO:0009279">
    <property type="term" value="C:cell outer membrane"/>
    <property type="evidence" value="ECO:0007669"/>
    <property type="project" value="TreeGrafter"/>
</dbReference>
<dbReference type="PANTHER" id="PTHR31321:SF57">
    <property type="entry name" value="PECTINESTERASE 53-RELATED"/>
    <property type="match status" value="1"/>
</dbReference>
<comment type="catalytic activity">
    <reaction evidence="5">
        <text>[(1-&gt;4)-alpha-D-galacturonosyl methyl ester](n) + n H2O = [(1-&gt;4)-alpha-D-galacturonosyl](n) + n methanol + n H(+)</text>
        <dbReference type="Rhea" id="RHEA:22380"/>
        <dbReference type="Rhea" id="RHEA-COMP:14570"/>
        <dbReference type="Rhea" id="RHEA-COMP:14573"/>
        <dbReference type="ChEBI" id="CHEBI:15377"/>
        <dbReference type="ChEBI" id="CHEBI:15378"/>
        <dbReference type="ChEBI" id="CHEBI:17790"/>
        <dbReference type="ChEBI" id="CHEBI:140522"/>
        <dbReference type="ChEBI" id="CHEBI:140523"/>
        <dbReference type="EC" id="3.1.1.11"/>
    </reaction>
</comment>
<dbReference type="PROSITE" id="PS00800">
    <property type="entry name" value="PECTINESTERASE_1"/>
    <property type="match status" value="1"/>
</dbReference>
<dbReference type="InterPro" id="IPR000070">
    <property type="entry name" value="Pectinesterase_cat"/>
</dbReference>
<dbReference type="SUPFAM" id="SSF51126">
    <property type="entry name" value="Pectin lyase-like"/>
    <property type="match status" value="1"/>
</dbReference>
<dbReference type="KEGG" id="mmab:HQ865_01870"/>
<protein>
    <recommendedName>
        <fullName evidence="5">Pectinesterase</fullName>
        <ecNumber evidence="5">3.1.1.11</ecNumber>
    </recommendedName>
</protein>
<dbReference type="Proteomes" id="UP000505355">
    <property type="component" value="Chromosome"/>
</dbReference>
<proteinExistence type="inferred from homology"/>
<dbReference type="InterPro" id="IPR011050">
    <property type="entry name" value="Pectin_lyase_fold/virulence"/>
</dbReference>